<evidence type="ECO:0000256" key="5">
    <source>
        <dbReference type="ARBA" id="ARBA00022840"/>
    </source>
</evidence>
<dbReference type="Pfam" id="PF03368">
    <property type="entry name" value="Dicer_dimer"/>
    <property type="match status" value="1"/>
</dbReference>
<feature type="domain" description="RNase III" evidence="8">
    <location>
        <begin position="1136"/>
        <end position="1282"/>
    </location>
</feature>
<dbReference type="SMART" id="SM00487">
    <property type="entry name" value="DEXDc"/>
    <property type="match status" value="1"/>
</dbReference>
<comment type="similarity">
    <text evidence="6">Belongs to the helicase family. Dicer subfamily.</text>
</comment>
<dbReference type="PROSITE" id="PS50142">
    <property type="entry name" value="RNASE_3_2"/>
    <property type="match status" value="2"/>
</dbReference>
<dbReference type="GO" id="GO:0005524">
    <property type="term" value="F:ATP binding"/>
    <property type="evidence" value="ECO:0007669"/>
    <property type="project" value="UniProtKB-KW"/>
</dbReference>
<dbReference type="InterPro" id="IPR001650">
    <property type="entry name" value="Helicase_C-like"/>
</dbReference>
<dbReference type="GO" id="GO:0003723">
    <property type="term" value="F:RNA binding"/>
    <property type="evidence" value="ECO:0007669"/>
    <property type="project" value="UniProtKB-UniRule"/>
</dbReference>
<organism evidence="12 13">
    <name type="scientific">Ceratobasidium theobromae</name>
    <dbReference type="NCBI Taxonomy" id="1582974"/>
    <lineage>
        <taxon>Eukaryota</taxon>
        <taxon>Fungi</taxon>
        <taxon>Dikarya</taxon>
        <taxon>Basidiomycota</taxon>
        <taxon>Agaricomycotina</taxon>
        <taxon>Agaricomycetes</taxon>
        <taxon>Cantharellales</taxon>
        <taxon>Ceratobasidiaceae</taxon>
        <taxon>Ceratobasidium</taxon>
    </lineage>
</organism>
<evidence type="ECO:0000256" key="6">
    <source>
        <dbReference type="PROSITE-ProRule" id="PRU00657"/>
    </source>
</evidence>
<evidence type="ECO:0000256" key="1">
    <source>
        <dbReference type="ARBA" id="ARBA00022737"/>
    </source>
</evidence>
<feature type="domain" description="RNase III" evidence="8">
    <location>
        <begin position="958"/>
        <end position="1096"/>
    </location>
</feature>
<dbReference type="PROSITE" id="PS51194">
    <property type="entry name" value="HELICASE_CTER"/>
    <property type="match status" value="1"/>
</dbReference>
<dbReference type="Proteomes" id="UP000383932">
    <property type="component" value="Unassembled WGS sequence"/>
</dbReference>
<dbReference type="EMBL" id="SSOP01000032">
    <property type="protein sequence ID" value="KAB5593705.1"/>
    <property type="molecule type" value="Genomic_DNA"/>
</dbReference>
<evidence type="ECO:0000313" key="12">
    <source>
        <dbReference type="EMBL" id="KAB5593705.1"/>
    </source>
</evidence>
<dbReference type="InterPro" id="IPR000999">
    <property type="entry name" value="RNase_III_dom"/>
</dbReference>
<dbReference type="InterPro" id="IPR038248">
    <property type="entry name" value="Dicer_dimer_sf"/>
</dbReference>
<comment type="caution">
    <text evidence="12">The sequence shown here is derived from an EMBL/GenBank/DDBJ whole genome shotgun (WGS) entry which is preliminary data.</text>
</comment>
<keyword evidence="4" id="KW-0347">Helicase</keyword>
<dbReference type="PROSITE" id="PS51192">
    <property type="entry name" value="HELICASE_ATP_BIND_1"/>
    <property type="match status" value="1"/>
</dbReference>
<dbReference type="SMART" id="SM00490">
    <property type="entry name" value="HELICc"/>
    <property type="match status" value="1"/>
</dbReference>
<feature type="domain" description="Helicase ATP-binding" evidence="9">
    <location>
        <begin position="27"/>
        <end position="198"/>
    </location>
</feature>
<dbReference type="InterPro" id="IPR027417">
    <property type="entry name" value="P-loop_NTPase"/>
</dbReference>
<dbReference type="Gene3D" id="3.40.50.300">
    <property type="entry name" value="P-loop containing nucleotide triphosphate hydrolases"/>
    <property type="match status" value="2"/>
</dbReference>
<dbReference type="PANTHER" id="PTHR14950">
    <property type="entry name" value="DICER-RELATED"/>
    <property type="match status" value="1"/>
</dbReference>
<evidence type="ECO:0000256" key="2">
    <source>
        <dbReference type="ARBA" id="ARBA00022741"/>
    </source>
</evidence>
<dbReference type="GO" id="GO:0031047">
    <property type="term" value="P:regulatory ncRNA-mediated gene silencing"/>
    <property type="evidence" value="ECO:0007669"/>
    <property type="project" value="UniProtKB-ARBA"/>
</dbReference>
<reference evidence="12 13" key="1">
    <citation type="journal article" date="2019" name="Fungal Biol. Biotechnol.">
        <title>Draft genome sequence of fastidious pathogen Ceratobasidium theobromae, which causes vascular-streak dieback in Theobroma cacao.</title>
        <authorList>
            <person name="Ali S.S."/>
            <person name="Asman A."/>
            <person name="Shao J."/>
            <person name="Firmansyah A.P."/>
            <person name="Susilo A.W."/>
            <person name="Rosmana A."/>
            <person name="McMahon P."/>
            <person name="Junaid M."/>
            <person name="Guest D."/>
            <person name="Kheng T.Y."/>
            <person name="Meinhardt L.W."/>
            <person name="Bailey B.A."/>
        </authorList>
    </citation>
    <scope>NUCLEOTIDE SEQUENCE [LARGE SCALE GENOMIC DNA]</scope>
    <source>
        <strain evidence="12 13">CT2</strain>
    </source>
</reference>
<gene>
    <name evidence="12" type="ORF">CTheo_2888</name>
</gene>
<dbReference type="CDD" id="cd18034">
    <property type="entry name" value="DEXHc_dicer"/>
    <property type="match status" value="1"/>
</dbReference>
<evidence type="ECO:0000256" key="3">
    <source>
        <dbReference type="ARBA" id="ARBA00022801"/>
    </source>
</evidence>
<evidence type="ECO:0000259" key="11">
    <source>
        <dbReference type="PROSITE" id="PS51327"/>
    </source>
</evidence>
<dbReference type="GO" id="GO:0004386">
    <property type="term" value="F:helicase activity"/>
    <property type="evidence" value="ECO:0007669"/>
    <property type="project" value="UniProtKB-KW"/>
</dbReference>
<evidence type="ECO:0000259" key="10">
    <source>
        <dbReference type="PROSITE" id="PS51194"/>
    </source>
</evidence>
<dbReference type="Gene3D" id="1.10.1520.10">
    <property type="entry name" value="Ribonuclease III domain"/>
    <property type="match status" value="2"/>
</dbReference>
<dbReference type="SUPFAM" id="SSF69065">
    <property type="entry name" value="RNase III domain-like"/>
    <property type="match status" value="2"/>
</dbReference>
<evidence type="ECO:0000256" key="7">
    <source>
        <dbReference type="SAM" id="MobiDB-lite"/>
    </source>
</evidence>
<evidence type="ECO:0000259" key="8">
    <source>
        <dbReference type="PROSITE" id="PS50142"/>
    </source>
</evidence>
<dbReference type="Pfam" id="PF00271">
    <property type="entry name" value="Helicase_C"/>
    <property type="match status" value="1"/>
</dbReference>
<dbReference type="GO" id="GO:0004525">
    <property type="term" value="F:ribonuclease III activity"/>
    <property type="evidence" value="ECO:0007669"/>
    <property type="project" value="InterPro"/>
</dbReference>
<dbReference type="InterPro" id="IPR036389">
    <property type="entry name" value="RNase_III_sf"/>
</dbReference>
<keyword evidence="6" id="KW-0694">RNA-binding</keyword>
<dbReference type="InterPro" id="IPR011545">
    <property type="entry name" value="DEAD/DEAH_box_helicase_dom"/>
</dbReference>
<dbReference type="OrthoDB" id="416741at2759"/>
<dbReference type="Pfam" id="PF00636">
    <property type="entry name" value="Ribonuclease_3"/>
    <property type="match status" value="2"/>
</dbReference>
<dbReference type="GO" id="GO:0006396">
    <property type="term" value="P:RNA processing"/>
    <property type="evidence" value="ECO:0007669"/>
    <property type="project" value="InterPro"/>
</dbReference>
<keyword evidence="5" id="KW-0067">ATP-binding</keyword>
<dbReference type="InterPro" id="IPR014001">
    <property type="entry name" value="Helicase_ATP-bd"/>
</dbReference>
<sequence>MSDSDTTLTPTPVPVEALIPRQYQWEIFHRAIEENVICAMDTGSGKTQIAVMLLKEIMARQPVAVFLVVSVPLVEQQADFLKSQLPLCIKKYYGDLGVDYWNRERWAKEFAEAQVMVMTAQVFYDLLSHAHWSVDKVSIIIFDEAHHCNKNHVYAQIMKTHYNYCTPVNRPRIFGMTASPVFNPRNPHLSIAQLQEMMNAKIIAVRDKVAELALNAPKPREFMLPYPPSKESYPDYPAPNMWAVLQEFAGLVFAEPDDFRDLETRFHHVLKELGPLAADYFILCFIRRSIDKNTVSSADLGAYYSEDKFVTPKANRNGSGQTWSHLDDAYSLHLERIQLRANGLDATRVATWFTPKLQLLVQVLEANRSEDFSAIIFVEQRQIASTLAWLLPLVPELQNWIKADALVGHGGSGGPSFEGSGMAHAAQRSIVRNFRAGLTNLVIATSVAEEGLDFQACKLVVRLDAPQTMVGYLQSRGRARKRNSNYVVLVDAAGAERYRKFIEAEPQLRLIYQRVHDQETRQENEMDTDEDEAEDNERYVVESTGAVVTPTSAIGLLYLWCSLLTVDSFTKPPAPEFNVTGHYMCTITFPPSILNPSLCGPVHGPLRKTRNGSRRAAAFATIQKLHELELFDDYLMPFRKSGPNLDWSKSHDGTLRREGELFETISPWGDVWQPDSSVWVNPVSIENSPPMIALITGKEHLERNLTLYKGRTVQIKIHPGRQLEFGSEEERLSQLEVIQRYSNSAIYWAITSRKLPPRSTCLVAPLTVEGLLNHEMMTHTTSQALKLPKEDWLKPELIGSHVMEAHRLGSRSYKLVGVRSDLSLSSAPVIPEGEKACREAKFDNYRTYWEDATSIVKRGVTLDIPEDDCWLELVSIEKTQFQSHDGLYGLANLPKAERPAARPIRILTPSCMARVSPIPAEIIRICTHLPDILGQMTVLMRVDSANDTLHTHGVPFALLLEALTLPSVQAGFDYQRLETIGDSVLKVCMCTNLFLKYPGHHEGQLSAIKDSVVSNANLMRIGKQSPLSRFLVAESLPTHRTWKPPASSTIAESSEDSDKEKDDKEAKEMALKIKFHTKGLADCTESTLGAAYLSLGVEAALHVGEALGLPLGGTTPWRLRPKPEFVERKAELTVLFAPVEEKMGYKFKNPSLVVEAFTHTCYDISQGPSYNRLEFLGDSLFDLYVVRYMYRKFEQMTPGQMSWARSRLVNATTFGKLAVGLGLHQHILTSSASLQKAVSSFAAEIQEVSLEEILHSCWKIDAPKAISDVFEAIFGAIYVDSAFNLELTFEYIERVMADIMQYIAPDMPGDPTSELVRWVAGQGCEAQGSTIFRSSSSSNSRSGAHDTVETSVHGRLIARVTTATAKLARPMAAEQTLKILKDENHDHALSKICSCPRAILKRKAAEPDVED</sequence>
<dbReference type="SUPFAM" id="SSF52540">
    <property type="entry name" value="P-loop containing nucleoside triphosphate hydrolases"/>
    <property type="match status" value="1"/>
</dbReference>
<protein>
    <submittedName>
        <fullName evidence="12">Type III restriction enzyme</fullName>
    </submittedName>
</protein>
<evidence type="ECO:0000256" key="4">
    <source>
        <dbReference type="ARBA" id="ARBA00022806"/>
    </source>
</evidence>
<dbReference type="Gene3D" id="3.30.160.380">
    <property type="entry name" value="Dicer dimerisation domain"/>
    <property type="match status" value="1"/>
</dbReference>
<dbReference type="InterPro" id="IPR005034">
    <property type="entry name" value="Dicer_dimerisation"/>
</dbReference>
<keyword evidence="13" id="KW-1185">Reference proteome</keyword>
<feature type="compositionally biased region" description="Basic and acidic residues" evidence="7">
    <location>
        <begin position="1056"/>
        <end position="1065"/>
    </location>
</feature>
<dbReference type="CDD" id="cd00593">
    <property type="entry name" value="RIBOc"/>
    <property type="match status" value="2"/>
</dbReference>
<keyword evidence="1" id="KW-0677">Repeat</keyword>
<dbReference type="Pfam" id="PF00270">
    <property type="entry name" value="DEAD"/>
    <property type="match status" value="1"/>
</dbReference>
<feature type="region of interest" description="Disordered" evidence="7">
    <location>
        <begin position="1041"/>
        <end position="1065"/>
    </location>
</feature>
<keyword evidence="3" id="KW-0378">Hydrolase</keyword>
<dbReference type="PANTHER" id="PTHR14950:SF37">
    <property type="entry name" value="ENDORIBONUCLEASE DICER"/>
    <property type="match status" value="1"/>
</dbReference>
<dbReference type="SMART" id="SM00535">
    <property type="entry name" value="RIBOc"/>
    <property type="match status" value="2"/>
</dbReference>
<keyword evidence="2" id="KW-0547">Nucleotide-binding</keyword>
<evidence type="ECO:0000313" key="13">
    <source>
        <dbReference type="Proteomes" id="UP000383932"/>
    </source>
</evidence>
<feature type="domain" description="Helicase C-terminal" evidence="10">
    <location>
        <begin position="359"/>
        <end position="523"/>
    </location>
</feature>
<proteinExistence type="inferred from homology"/>
<feature type="domain" description="Dicer dsRNA-binding fold" evidence="11">
    <location>
        <begin position="553"/>
        <end position="645"/>
    </location>
</feature>
<evidence type="ECO:0000259" key="9">
    <source>
        <dbReference type="PROSITE" id="PS51192"/>
    </source>
</evidence>
<accession>A0A5N5QPK3</accession>
<dbReference type="PROSITE" id="PS51327">
    <property type="entry name" value="DICER_DSRBF"/>
    <property type="match status" value="1"/>
</dbReference>
<name>A0A5N5QPK3_9AGAM</name>